<feature type="domain" description="Cationic amino acid transporter C-terminal" evidence="2">
    <location>
        <begin position="1"/>
        <end position="30"/>
    </location>
</feature>
<keyword evidence="1" id="KW-0472">Membrane</keyword>
<keyword evidence="1" id="KW-1133">Transmembrane helix</keyword>
<keyword evidence="1" id="KW-0812">Transmembrane</keyword>
<evidence type="ECO:0000259" key="2">
    <source>
        <dbReference type="Pfam" id="PF13906"/>
    </source>
</evidence>
<sequence>MLNLSVETWLRFGVWMLLGALIYVGYDYRRNRLATREQAPSPETTSA</sequence>
<evidence type="ECO:0000256" key="1">
    <source>
        <dbReference type="SAM" id="Phobius"/>
    </source>
</evidence>
<keyword evidence="4" id="KW-1185">Reference proteome</keyword>
<gene>
    <name evidence="3" type="ORF">HCJ94_05200</name>
</gene>
<evidence type="ECO:0000313" key="4">
    <source>
        <dbReference type="Proteomes" id="UP000783871"/>
    </source>
</evidence>
<name>A0ABX0Z0V0_9ACTN</name>
<dbReference type="Proteomes" id="UP000783871">
    <property type="component" value="Unassembled WGS sequence"/>
</dbReference>
<evidence type="ECO:0000313" key="3">
    <source>
        <dbReference type="EMBL" id="NJP31397.1"/>
    </source>
</evidence>
<proteinExistence type="predicted"/>
<organism evidence="3 4">
    <name type="scientific">Micromonospora thermarum</name>
    <dbReference type="NCBI Taxonomy" id="2720024"/>
    <lineage>
        <taxon>Bacteria</taxon>
        <taxon>Bacillati</taxon>
        <taxon>Actinomycetota</taxon>
        <taxon>Actinomycetes</taxon>
        <taxon>Micromonosporales</taxon>
        <taxon>Micromonosporaceae</taxon>
        <taxon>Micromonospora</taxon>
    </lineage>
</organism>
<protein>
    <recommendedName>
        <fullName evidence="2">Cationic amino acid transporter C-terminal domain-containing protein</fullName>
    </recommendedName>
</protein>
<dbReference type="InterPro" id="IPR029485">
    <property type="entry name" value="CAT_C"/>
</dbReference>
<feature type="transmembrane region" description="Helical" evidence="1">
    <location>
        <begin position="12"/>
        <end position="28"/>
    </location>
</feature>
<dbReference type="EMBL" id="JAATEO010000004">
    <property type="protein sequence ID" value="NJP31397.1"/>
    <property type="molecule type" value="Genomic_DNA"/>
</dbReference>
<accession>A0ABX0Z0V0</accession>
<comment type="caution">
    <text evidence="3">The sequence shown here is derived from an EMBL/GenBank/DDBJ whole genome shotgun (WGS) entry which is preliminary data.</text>
</comment>
<reference evidence="3 4" key="1">
    <citation type="submission" date="2020-03" db="EMBL/GenBank/DDBJ databases">
        <title>WGS of actinomycetes isolated from Thailand.</title>
        <authorList>
            <person name="Thawai C."/>
        </authorList>
    </citation>
    <scope>NUCLEOTIDE SEQUENCE [LARGE SCALE GENOMIC DNA]</scope>
    <source>
        <strain evidence="3 4">HSS6-12</strain>
    </source>
</reference>
<dbReference type="Pfam" id="PF13906">
    <property type="entry name" value="AA_permease_C"/>
    <property type="match status" value="1"/>
</dbReference>